<feature type="transmembrane region" description="Helical" evidence="5">
    <location>
        <begin position="105"/>
        <end position="127"/>
    </location>
</feature>
<feature type="transmembrane region" description="Helical" evidence="5">
    <location>
        <begin position="27"/>
        <end position="45"/>
    </location>
</feature>
<organism evidence="7 8">
    <name type="scientific">Mycolicibacterium pallens</name>
    <dbReference type="NCBI Taxonomy" id="370524"/>
    <lineage>
        <taxon>Bacteria</taxon>
        <taxon>Bacillati</taxon>
        <taxon>Actinomycetota</taxon>
        <taxon>Actinomycetes</taxon>
        <taxon>Mycobacteriales</taxon>
        <taxon>Mycobacteriaceae</taxon>
        <taxon>Mycolicibacterium</taxon>
    </lineage>
</organism>
<proteinExistence type="predicted"/>
<keyword evidence="3 5" id="KW-1133">Transmembrane helix</keyword>
<evidence type="ECO:0000256" key="2">
    <source>
        <dbReference type="ARBA" id="ARBA00022692"/>
    </source>
</evidence>
<gene>
    <name evidence="7" type="ORF">K0O64_20115</name>
</gene>
<evidence type="ECO:0000256" key="5">
    <source>
        <dbReference type="SAM" id="Phobius"/>
    </source>
</evidence>
<feature type="transmembrane region" description="Helical" evidence="5">
    <location>
        <begin position="269"/>
        <end position="286"/>
    </location>
</feature>
<sequence length="498" mass="51494">MTAGEHESPRPGLLLTRSFIADYVRNPVNLVVLVLVPLVFVVVAARSLADAMELLGGKIGPALETVTAGWAAGFLSSLAMYFQVRSARAADRRMLIAGLPPVRLIAARAGTGLLLAGLVSAVALIALALRTGIEDPGRVVVGTLMFALIYLAIGAVVGVVIANPVNGAVVILLIWMVDVFFGPGGSGGDKPVSRFFPTHFVTLWMVDLPSHHGGRLGDLGIAAGWVIGAGVVCAGVLAASSRTGGRSRPASSQFTTALRLGLVDLRRNPVLLVLLVVVPAVFVLLAKATTPARTLIVAVTDNGISSSRSFWFPEVHAGTMAPIAVGALAALAGMFVVVDTAEGDRRLRVAGYRTGVAVAARLSVVAAAVMVICAATLAVTATVFNARQWVGFAAANLGLGTTYALIGVIIGPLVGRVAGVFIAFLVPFLDLGIAQSPMLRPIPAAWAQALPGYGWTKVLFDTGLTQHFDQTGPLLAGLGWLGILTAAAGLVLSHGRRR</sequence>
<feature type="transmembrane region" description="Helical" evidence="5">
    <location>
        <begin position="219"/>
        <end position="239"/>
    </location>
</feature>
<dbReference type="Pfam" id="PF12698">
    <property type="entry name" value="ABC2_membrane_3"/>
    <property type="match status" value="1"/>
</dbReference>
<feature type="transmembrane region" description="Helical" evidence="5">
    <location>
        <begin position="65"/>
        <end position="84"/>
    </location>
</feature>
<dbReference type="InterPro" id="IPR013525">
    <property type="entry name" value="ABC2_TM"/>
</dbReference>
<reference evidence="7 8" key="1">
    <citation type="submission" date="2021-07" db="EMBL/GenBank/DDBJ databases">
        <title>Whole genome sequencing of non-tuberculosis mycobacteria type-strains.</title>
        <authorList>
            <person name="Igarashi Y."/>
            <person name="Osugi A."/>
            <person name="Mitarai S."/>
        </authorList>
    </citation>
    <scope>NUCLEOTIDE SEQUENCE [LARGE SCALE GENOMIC DNA]</scope>
    <source>
        <strain evidence="7 8">JCM 16370</strain>
    </source>
</reference>
<protein>
    <submittedName>
        <fullName evidence="7">ABC transporter permease</fullName>
    </submittedName>
</protein>
<name>A0ABX8VIN9_9MYCO</name>
<feature type="transmembrane region" description="Helical" evidence="5">
    <location>
        <begin position="358"/>
        <end position="383"/>
    </location>
</feature>
<evidence type="ECO:0000259" key="6">
    <source>
        <dbReference type="Pfam" id="PF12698"/>
    </source>
</evidence>
<feature type="transmembrane region" description="Helical" evidence="5">
    <location>
        <begin position="474"/>
        <end position="492"/>
    </location>
</feature>
<feature type="transmembrane region" description="Helical" evidence="5">
    <location>
        <begin position="168"/>
        <end position="186"/>
    </location>
</feature>
<dbReference type="EMBL" id="CP080333">
    <property type="protein sequence ID" value="QYL15411.1"/>
    <property type="molecule type" value="Genomic_DNA"/>
</dbReference>
<feature type="transmembrane region" description="Helical" evidence="5">
    <location>
        <begin position="139"/>
        <end position="161"/>
    </location>
</feature>
<keyword evidence="4 5" id="KW-0472">Membrane</keyword>
<feature type="transmembrane region" description="Helical" evidence="5">
    <location>
        <begin position="417"/>
        <end position="434"/>
    </location>
</feature>
<keyword evidence="8" id="KW-1185">Reference proteome</keyword>
<keyword evidence="2 5" id="KW-0812">Transmembrane</keyword>
<evidence type="ECO:0000256" key="4">
    <source>
        <dbReference type="ARBA" id="ARBA00023136"/>
    </source>
</evidence>
<accession>A0ABX8VIN9</accession>
<evidence type="ECO:0000313" key="8">
    <source>
        <dbReference type="Proteomes" id="UP000825367"/>
    </source>
</evidence>
<dbReference type="RefSeq" id="WP_096312941.1">
    <property type="nucleotide sequence ID" value="NZ_BAAAVX010000006.1"/>
</dbReference>
<evidence type="ECO:0000313" key="7">
    <source>
        <dbReference type="EMBL" id="QYL15411.1"/>
    </source>
</evidence>
<evidence type="ECO:0000256" key="1">
    <source>
        <dbReference type="ARBA" id="ARBA00004141"/>
    </source>
</evidence>
<dbReference type="Proteomes" id="UP000825367">
    <property type="component" value="Chromosome"/>
</dbReference>
<feature type="transmembrane region" description="Helical" evidence="5">
    <location>
        <begin position="315"/>
        <end position="338"/>
    </location>
</feature>
<feature type="transmembrane region" description="Helical" evidence="5">
    <location>
        <begin position="389"/>
        <end position="410"/>
    </location>
</feature>
<evidence type="ECO:0000256" key="3">
    <source>
        <dbReference type="ARBA" id="ARBA00022989"/>
    </source>
</evidence>
<feature type="domain" description="ABC-2 type transporter transmembrane" evidence="6">
    <location>
        <begin position="78"/>
        <end position="234"/>
    </location>
</feature>
<comment type="subcellular location">
    <subcellularLocation>
        <location evidence="1">Membrane</location>
        <topology evidence="1">Multi-pass membrane protein</topology>
    </subcellularLocation>
</comment>